<feature type="region of interest" description="Disordered" evidence="6">
    <location>
        <begin position="778"/>
        <end position="852"/>
    </location>
</feature>
<evidence type="ECO:0000256" key="7">
    <source>
        <dbReference type="SAM" id="Phobius"/>
    </source>
</evidence>
<evidence type="ECO:0000256" key="2">
    <source>
        <dbReference type="ARBA" id="ARBA00022490"/>
    </source>
</evidence>
<dbReference type="InterPro" id="IPR047149">
    <property type="entry name" value="KIF11-like"/>
</dbReference>
<evidence type="ECO:0000313" key="9">
    <source>
        <dbReference type="Proteomes" id="UP000065641"/>
    </source>
</evidence>
<keyword evidence="3" id="KW-0505">Motor protein</keyword>
<keyword evidence="9" id="KW-1185">Reference proteome</keyword>
<evidence type="ECO:0000256" key="6">
    <source>
        <dbReference type="SAM" id="MobiDB-lite"/>
    </source>
</evidence>
<reference evidence="8 9" key="1">
    <citation type="submission" date="2015-11" db="EMBL/GenBank/DDBJ databases">
        <authorList>
            <person name="Zhang Y."/>
            <person name="Guo Z."/>
        </authorList>
    </citation>
    <scope>NUCLEOTIDE SEQUENCE [LARGE SCALE GENOMIC DNA]</scope>
    <source>
        <strain evidence="8 9">KCTC 32221</strain>
    </source>
</reference>
<dbReference type="PANTHER" id="PTHR47970">
    <property type="entry name" value="KINESIN-LIKE PROTEIN KIF11"/>
    <property type="match status" value="1"/>
</dbReference>
<feature type="compositionally biased region" description="Low complexity" evidence="6">
    <location>
        <begin position="778"/>
        <end position="794"/>
    </location>
</feature>
<keyword evidence="4" id="KW-0206">Cytoskeleton</keyword>
<feature type="region of interest" description="Disordered" evidence="6">
    <location>
        <begin position="736"/>
        <end position="758"/>
    </location>
</feature>
<protein>
    <recommendedName>
        <fullName evidence="10">DUF4175 domain-containing protein</fullName>
    </recommendedName>
</protein>
<evidence type="ECO:0000256" key="4">
    <source>
        <dbReference type="ARBA" id="ARBA00023212"/>
    </source>
</evidence>
<dbReference type="EMBL" id="CP013189">
    <property type="protein sequence ID" value="ALO45697.1"/>
    <property type="molecule type" value="Genomic_DNA"/>
</dbReference>
<dbReference type="STRING" id="1249552.PS2015_1032"/>
<proteinExistence type="predicted"/>
<evidence type="ECO:0000256" key="5">
    <source>
        <dbReference type="SAM" id="Coils"/>
    </source>
</evidence>
<dbReference type="AlphaFoldDB" id="A0A0S2KBJ7"/>
<feature type="transmembrane region" description="Helical" evidence="7">
    <location>
        <begin position="33"/>
        <end position="56"/>
    </location>
</feature>
<evidence type="ECO:0000313" key="8">
    <source>
        <dbReference type="EMBL" id="ALO45697.1"/>
    </source>
</evidence>
<gene>
    <name evidence="8" type="ORF">PS2015_1032</name>
</gene>
<comment type="subcellular location">
    <subcellularLocation>
        <location evidence="1">Cytoplasm</location>
        <location evidence="1">Cytoskeleton</location>
    </subcellularLocation>
</comment>
<feature type="region of interest" description="Disordered" evidence="6">
    <location>
        <begin position="702"/>
        <end position="724"/>
    </location>
</feature>
<keyword evidence="7" id="KW-1133">Transmembrane helix</keyword>
<dbReference type="GO" id="GO:0005856">
    <property type="term" value="C:cytoskeleton"/>
    <property type="evidence" value="ECO:0007669"/>
    <property type="project" value="UniProtKB-SubCell"/>
</dbReference>
<evidence type="ECO:0008006" key="10">
    <source>
        <dbReference type="Google" id="ProtNLM"/>
    </source>
</evidence>
<keyword evidence="2" id="KW-0963">Cytoplasm</keyword>
<keyword evidence="7" id="KW-0812">Transmembrane</keyword>
<keyword evidence="5" id="KW-0175">Coiled coil</keyword>
<feature type="compositionally biased region" description="Polar residues" evidence="6">
    <location>
        <begin position="840"/>
        <end position="851"/>
    </location>
</feature>
<sequence length="1204" mass="134490">MSLTDKRSPDIASVHKLKVALAGVRKRRQFLRVLHQSSLLAVVVVTAFLALSFLSLRLPEQFLLQVLMFAVFGAISVFALWRYLAALRRLREDDRQLAGYVESRLPDLEQRLLTSLEFSADSDSASQKGVSRQFLQQLWDDADVHLHAQQQQLSRISDSRIPLTSFAIASGSGLLLVVLLVSSDALLRAGSQLLWPFSNMPEVTATPVIEESAEPAELVLSVEPGDIRMQRGRAATIQVRVENAVPDDVRLRMRSDQLNWYDVNMQRDGAGSDGAAFSYYMPTVTEDLVYYVSVDSDGEQRSREYRITLYDLPQAEQIDVAYQFPSYTGLENYEETDSGDFVVPEGTRLDLNIAFNKAVQQAQMVFDDESSLPVTVDGQSGRISLTVDQDRVYRIVATDFDRQQTEDADQYYIRAIPDEVPSLALLSPGRDQNVMPLEEVVLQIEASDDYGLTDFTLHYSVIGADEVSVDFLPETNIRNVTGDQMIYMEDLAVSPGDFVSYYLTVADNNELRGPQEVVSDIYFLQVVPTDQEFRRASGGGQQGGGGGGGNNESSALVTLQKDIIAATWRLRQQQLNMDQQQFEDDVAVVADSQRDAMDRARMSIDRLSERINFADDSYGNAVTYLQRAIEQMQSAADDLDQLALTQAMQPEQQALQFVLRAEAEINRTDVNFQRQAGGGGGGGGQQEREDLRELFEMEMGQNENRYETPRQAQQGGGQNAEENSRLEELARRQEGLTRAQRNLARRMDQMDEEQRRRELERLRREQEQLLNDVAQLQQQMSRRQQMSQSAQSAQAGGGQSQNEQLQRALEQMQEAAQAPTPAQAAARSQRALESLREQQRTLAQQPDNSPDQLAQNLAQRGQQLLQQQQQLQQALEDLNRQQGLGQTRQAAAENEQLQELVNQQQRNRQELEEIERMLRAVVARADTDEQQLLSQAQAASRALRPVREQMDTSNRVLRNGMVNLALDIENDVNQALTELNNNLQALGSGTQLAQQSANADPISQAAADASALRQQLEALQQQIEQRQGEPGGDQSGTESIAQLRERLQQSQQLAQQLSEQLQQAGQQQSGEAGQQQGRAAGQPAQRGQAGQQANRGARAAGGQETRQGLGGIPEQGEAALWGNARSISSEITQQSLEAFMNQPELLRGLLQPLIELESDLRARAELARITQRLYTVSEEDIPDEYRQLVEAYYRALSENRSTTP</sequence>
<evidence type="ECO:0000256" key="1">
    <source>
        <dbReference type="ARBA" id="ARBA00004245"/>
    </source>
</evidence>
<feature type="compositionally biased region" description="Basic and acidic residues" evidence="6">
    <location>
        <begin position="745"/>
        <end position="758"/>
    </location>
</feature>
<dbReference type="Proteomes" id="UP000065641">
    <property type="component" value="Chromosome"/>
</dbReference>
<feature type="transmembrane region" description="Helical" evidence="7">
    <location>
        <begin position="62"/>
        <end position="81"/>
    </location>
</feature>
<dbReference type="RefSeq" id="WP_058021215.1">
    <property type="nucleotide sequence ID" value="NZ_CP013189.1"/>
</dbReference>
<name>A0A0S2KBJ7_9GAMM</name>
<keyword evidence="7" id="KW-0472">Membrane</keyword>
<evidence type="ECO:0000256" key="3">
    <source>
        <dbReference type="ARBA" id="ARBA00023175"/>
    </source>
</evidence>
<feature type="region of interest" description="Disordered" evidence="6">
    <location>
        <begin position="1051"/>
        <end position="1113"/>
    </location>
</feature>
<feature type="coiled-coil region" evidence="5">
    <location>
        <begin position="590"/>
        <end position="645"/>
    </location>
</feature>
<dbReference type="OrthoDB" id="7052209at2"/>
<organism evidence="8 9">
    <name type="scientific">Pseudohongiella spirulinae</name>
    <dbReference type="NCBI Taxonomy" id="1249552"/>
    <lineage>
        <taxon>Bacteria</taxon>
        <taxon>Pseudomonadati</taxon>
        <taxon>Pseudomonadota</taxon>
        <taxon>Gammaproteobacteria</taxon>
        <taxon>Pseudomonadales</taxon>
        <taxon>Pseudohongiellaceae</taxon>
        <taxon>Pseudohongiella</taxon>
    </lineage>
</organism>
<accession>A0A0S2KBJ7</accession>
<feature type="transmembrane region" description="Helical" evidence="7">
    <location>
        <begin position="161"/>
        <end position="181"/>
    </location>
</feature>
<feature type="compositionally biased region" description="Low complexity" evidence="6">
    <location>
        <begin position="813"/>
        <end position="832"/>
    </location>
</feature>
<feature type="compositionally biased region" description="Low complexity" evidence="6">
    <location>
        <begin position="1051"/>
        <end position="1103"/>
    </location>
</feature>
<dbReference type="KEGG" id="pspi:PS2015_1032"/>